<feature type="compositionally biased region" description="Low complexity" evidence="1">
    <location>
        <begin position="207"/>
        <end position="229"/>
    </location>
</feature>
<reference evidence="3" key="1">
    <citation type="submission" date="2016-09" db="EMBL/GenBank/DDBJ databases">
        <authorList>
            <person name="Jeantristanb JTB J.-T."/>
            <person name="Ricardo R."/>
        </authorList>
    </citation>
    <scope>NUCLEOTIDE SEQUENCE [LARGE SCALE GENOMIC DNA]</scope>
</reference>
<organism evidence="2 3">
    <name type="scientific">Microbotryum intermedium</name>
    <dbReference type="NCBI Taxonomy" id="269621"/>
    <lineage>
        <taxon>Eukaryota</taxon>
        <taxon>Fungi</taxon>
        <taxon>Dikarya</taxon>
        <taxon>Basidiomycota</taxon>
        <taxon>Pucciniomycotina</taxon>
        <taxon>Microbotryomycetes</taxon>
        <taxon>Microbotryales</taxon>
        <taxon>Microbotryaceae</taxon>
        <taxon>Microbotryum</taxon>
    </lineage>
</organism>
<dbReference type="AlphaFoldDB" id="A0A238FLP1"/>
<dbReference type="Proteomes" id="UP000198372">
    <property type="component" value="Unassembled WGS sequence"/>
</dbReference>
<evidence type="ECO:0000256" key="1">
    <source>
        <dbReference type="SAM" id="MobiDB-lite"/>
    </source>
</evidence>
<feature type="compositionally biased region" description="Polar residues" evidence="1">
    <location>
        <begin position="30"/>
        <end position="42"/>
    </location>
</feature>
<feature type="compositionally biased region" description="Low complexity" evidence="1">
    <location>
        <begin position="237"/>
        <end position="248"/>
    </location>
</feature>
<feature type="region of interest" description="Disordered" evidence="1">
    <location>
        <begin position="1"/>
        <end position="43"/>
    </location>
</feature>
<proteinExistence type="predicted"/>
<feature type="region of interest" description="Disordered" evidence="1">
    <location>
        <begin position="410"/>
        <end position="451"/>
    </location>
</feature>
<accession>A0A238FLP1</accession>
<gene>
    <name evidence="2" type="ORF">BQ2448_4782</name>
</gene>
<protein>
    <submittedName>
        <fullName evidence="2">BQ2448_4782 protein</fullName>
    </submittedName>
</protein>
<dbReference type="EMBL" id="FMSP01000008">
    <property type="protein sequence ID" value="SCV72088.1"/>
    <property type="molecule type" value="Genomic_DNA"/>
</dbReference>
<evidence type="ECO:0000313" key="2">
    <source>
        <dbReference type="EMBL" id="SCV72088.1"/>
    </source>
</evidence>
<dbReference type="OrthoDB" id="2537929at2759"/>
<feature type="compositionally biased region" description="Low complexity" evidence="1">
    <location>
        <begin position="1"/>
        <end position="13"/>
    </location>
</feature>
<evidence type="ECO:0000313" key="3">
    <source>
        <dbReference type="Proteomes" id="UP000198372"/>
    </source>
</evidence>
<feature type="compositionally biased region" description="Polar residues" evidence="1">
    <location>
        <begin position="287"/>
        <end position="301"/>
    </location>
</feature>
<keyword evidence="3" id="KW-1185">Reference proteome</keyword>
<sequence length="482" mass="51502">MQQQMQLQQQQQQHRVRHRSVPGSARAGTFSATGGPSSNRSPRVSEIHAFHNQMVSPHLQQQHPPVPYSTESQYLAQLQAQLQQQSQLLLLNQQALTTQRRETEAAFQAMTLGQLDKYPNFSPGAAQAQTFQPTRPRTPQLNGFGIGSLNEAAALEQTPSAWSNITAPSAIDEINARSNPLVASALARRKRQNVNLEAASSLQSPRVAAQSSSTSAADPSVSPSVALSSTWERHGRSSSMNSSSTASSLIRTPPMPSEPPAFILSRPGEPFPDTSGSEGGSSRSASPTTAEMPSKQRMSTKSRLEQVPSALGEDLKAPSDPEVFELVLDRPGSGEATASPPRASHLSKLELVLKGRRQRVTSTPISTVELSDDSVQVVNVGPSLSPFATAFVPPSPVSYTPSSPFFNAPSPQVPSSPFPGGYRSNRPAAVPGTATAIRQPRGPPSDLNGNFATRMRRKAVQALLRGRVDRVAAVQDEVTPAV</sequence>
<name>A0A238FLP1_9BASI</name>
<feature type="region of interest" description="Disordered" evidence="1">
    <location>
        <begin position="197"/>
        <end position="318"/>
    </location>
</feature>